<proteinExistence type="inferred from homology"/>
<dbReference type="PROSITE" id="PS00995">
    <property type="entry name" value="TCP1_3"/>
    <property type="match status" value="1"/>
</dbReference>
<evidence type="ECO:0000256" key="1">
    <source>
        <dbReference type="ARBA" id="ARBA00008020"/>
    </source>
</evidence>
<evidence type="ECO:0000256" key="3">
    <source>
        <dbReference type="ARBA" id="ARBA00022840"/>
    </source>
</evidence>
<dbReference type="SUPFAM" id="SSF54849">
    <property type="entry name" value="GroEL-intermediate domain like"/>
    <property type="match status" value="1"/>
</dbReference>
<dbReference type="InterPro" id="IPR053374">
    <property type="entry name" value="TCP-1_chaperonin"/>
</dbReference>
<keyword evidence="7" id="KW-1185">Reference proteome</keyword>
<sequence>MGALSGGAQPILVLPEKTIRQRGKDAQRSNISAARVVSQAVRTTLGPRGRDKMLVDDLGDVIISNDGATILDEMDLEHPAAKMIVEVAETQDDEVGDGTTTAVIIAGELLKEAEDLLDQNIHSSLIAAGYDMAAEKAPEILESIAEKIDFDDDEKLKRVAMTAMTGKGAESASKKLADLAVKAVKNVAEKSDAEYEVDTDNIGVEKQEGESLEDSFLVEGIIIDKERVHPGMPRLVKNAKIALINKSLEIEKTETDSEIRITDPDQLKSFMDHEENTLKEMVDKIADTGANVVICQKGIDDMVQHFLSKRDIFAIRRAKKSDMKKLSKATGGKIVTNVDDLTSEDLGEAGVVEERKISGEEMTFIEECKEPKAVSILIRGGTEHVVDEAERSVDDAIRVVAAAIESGKIVA</sequence>
<dbReference type="InterPro" id="IPR002194">
    <property type="entry name" value="Chaperonin_TCP-1_CS"/>
</dbReference>
<dbReference type="InterPro" id="IPR027413">
    <property type="entry name" value="GROEL-like_equatorial_sf"/>
</dbReference>
<dbReference type="NCBIfam" id="NF041082">
    <property type="entry name" value="thermosome_alpha"/>
    <property type="match status" value="1"/>
</dbReference>
<evidence type="ECO:0000313" key="7">
    <source>
        <dbReference type="Proteomes" id="UP000070565"/>
    </source>
</evidence>
<dbReference type="PRINTS" id="PR00304">
    <property type="entry name" value="TCOMPLEXTCP1"/>
</dbReference>
<dbReference type="InterPro" id="IPR027410">
    <property type="entry name" value="TCP-1-like_intermed_sf"/>
</dbReference>
<keyword evidence="3 5" id="KW-0067">ATP-binding</keyword>
<dbReference type="GO" id="GO:0140662">
    <property type="term" value="F:ATP-dependent protein folding chaperone"/>
    <property type="evidence" value="ECO:0007669"/>
    <property type="project" value="InterPro"/>
</dbReference>
<gene>
    <name evidence="6" type="ORF">AKJ45_01180</name>
</gene>
<keyword evidence="4 5" id="KW-0143">Chaperone</keyword>
<comment type="caution">
    <text evidence="6">The sequence shown here is derived from an EMBL/GenBank/DDBJ whole genome shotgun (WGS) entry which is preliminary data.</text>
</comment>
<evidence type="ECO:0000256" key="2">
    <source>
        <dbReference type="ARBA" id="ARBA00022741"/>
    </source>
</evidence>
<dbReference type="GO" id="GO:0016887">
    <property type="term" value="F:ATP hydrolysis activity"/>
    <property type="evidence" value="ECO:0007669"/>
    <property type="project" value="InterPro"/>
</dbReference>
<evidence type="ECO:0000256" key="5">
    <source>
        <dbReference type="RuleBase" id="RU004187"/>
    </source>
</evidence>
<evidence type="ECO:0000313" key="6">
    <source>
        <dbReference type="EMBL" id="KXB03600.1"/>
    </source>
</evidence>
<comment type="similarity">
    <text evidence="1 5">Belongs to the TCP-1 chaperonin family.</text>
</comment>
<dbReference type="AlphaFoldDB" id="A0A133VAY9"/>
<dbReference type="Proteomes" id="UP000070565">
    <property type="component" value="Unassembled WGS sequence"/>
</dbReference>
<dbReference type="SUPFAM" id="SSF52029">
    <property type="entry name" value="GroEL apical domain-like"/>
    <property type="match status" value="1"/>
</dbReference>
<protein>
    <submittedName>
        <fullName evidence="6">Thermosome subunit</fullName>
    </submittedName>
</protein>
<dbReference type="PROSITE" id="PS00751">
    <property type="entry name" value="TCP1_2"/>
    <property type="match status" value="1"/>
</dbReference>
<dbReference type="EMBL" id="LHXZ01000008">
    <property type="protein sequence ID" value="KXB03600.1"/>
    <property type="molecule type" value="Genomic_DNA"/>
</dbReference>
<evidence type="ECO:0000256" key="4">
    <source>
        <dbReference type="ARBA" id="ARBA00023186"/>
    </source>
</evidence>
<dbReference type="InterPro" id="IPR017998">
    <property type="entry name" value="Chaperone_TCP-1"/>
</dbReference>
<dbReference type="SUPFAM" id="SSF48592">
    <property type="entry name" value="GroEL equatorial domain-like"/>
    <property type="match status" value="1"/>
</dbReference>
<dbReference type="GO" id="GO:0005524">
    <property type="term" value="F:ATP binding"/>
    <property type="evidence" value="ECO:0007669"/>
    <property type="project" value="UniProtKB-KW"/>
</dbReference>
<dbReference type="PANTHER" id="PTHR11353">
    <property type="entry name" value="CHAPERONIN"/>
    <property type="match status" value="1"/>
</dbReference>
<organism evidence="6 7">
    <name type="scientific">candidate division MSBL1 archaeon SCGC-AAA261F19</name>
    <dbReference type="NCBI Taxonomy" id="1698275"/>
    <lineage>
        <taxon>Archaea</taxon>
        <taxon>Methanobacteriati</taxon>
        <taxon>Methanobacteriota</taxon>
        <taxon>candidate division MSBL1</taxon>
    </lineage>
</organism>
<dbReference type="Gene3D" id="3.50.7.10">
    <property type="entry name" value="GroEL"/>
    <property type="match status" value="1"/>
</dbReference>
<dbReference type="GO" id="GO:0051082">
    <property type="term" value="F:unfolded protein binding"/>
    <property type="evidence" value="ECO:0007669"/>
    <property type="project" value="InterPro"/>
</dbReference>
<dbReference type="NCBIfam" id="NF041083">
    <property type="entry name" value="thermosome_beta"/>
    <property type="match status" value="1"/>
</dbReference>
<accession>A0A133VAY9</accession>
<feature type="non-terminal residue" evidence="6">
    <location>
        <position position="411"/>
    </location>
</feature>
<keyword evidence="2 5" id="KW-0547">Nucleotide-binding</keyword>
<dbReference type="Gene3D" id="1.10.560.10">
    <property type="entry name" value="GroEL-like equatorial domain"/>
    <property type="match status" value="1"/>
</dbReference>
<dbReference type="Pfam" id="PF00118">
    <property type="entry name" value="Cpn60_TCP1"/>
    <property type="match status" value="1"/>
</dbReference>
<dbReference type="InterPro" id="IPR054827">
    <property type="entry name" value="thermosome_alpha"/>
</dbReference>
<dbReference type="PROSITE" id="PS00750">
    <property type="entry name" value="TCP1_1"/>
    <property type="match status" value="1"/>
</dbReference>
<reference evidence="6 7" key="1">
    <citation type="journal article" date="2016" name="Sci. Rep.">
        <title>Metabolic traits of an uncultured archaeal lineage -MSBL1- from brine pools of the Red Sea.</title>
        <authorList>
            <person name="Mwirichia R."/>
            <person name="Alam I."/>
            <person name="Rashid M."/>
            <person name="Vinu M."/>
            <person name="Ba-Alawi W."/>
            <person name="Anthony Kamau A."/>
            <person name="Kamanda Ngugi D."/>
            <person name="Goker M."/>
            <person name="Klenk H.P."/>
            <person name="Bajic V."/>
            <person name="Stingl U."/>
        </authorList>
    </citation>
    <scope>NUCLEOTIDE SEQUENCE [LARGE SCALE GENOMIC DNA]</scope>
    <source>
        <strain evidence="6">SCGC-AAA261F19</strain>
    </source>
</reference>
<dbReference type="InterPro" id="IPR027409">
    <property type="entry name" value="GroEL-like_apical_dom_sf"/>
</dbReference>
<dbReference type="InterPro" id="IPR002423">
    <property type="entry name" value="Cpn60/GroEL/TCP-1"/>
</dbReference>
<name>A0A133VAY9_9EURY</name>